<evidence type="ECO:0000256" key="7">
    <source>
        <dbReference type="ARBA" id="ARBA00035192"/>
    </source>
</evidence>
<dbReference type="InterPro" id="IPR019192">
    <property type="entry name" value="Ribosomal_mL40"/>
</dbReference>
<keyword evidence="5" id="KW-0496">Mitochondrion</keyword>
<evidence type="ECO:0000256" key="6">
    <source>
        <dbReference type="ARBA" id="ARBA00023274"/>
    </source>
</evidence>
<evidence type="ECO:0000256" key="5">
    <source>
        <dbReference type="ARBA" id="ARBA00023128"/>
    </source>
</evidence>
<dbReference type="OrthoDB" id="2098203at2759"/>
<comment type="subcellular location">
    <subcellularLocation>
        <location evidence="1">Mitochondrion</location>
    </subcellularLocation>
</comment>
<feature type="region of interest" description="Disordered" evidence="8">
    <location>
        <begin position="137"/>
        <end position="186"/>
    </location>
</feature>
<proteinExistence type="inferred from homology"/>
<evidence type="ECO:0000313" key="10">
    <source>
        <dbReference type="Proteomes" id="UP000266673"/>
    </source>
</evidence>
<comment type="caution">
    <text evidence="9">The sequence shown here is derived from an EMBL/GenBank/DDBJ whole genome shotgun (WGS) entry which is preliminary data.</text>
</comment>
<dbReference type="EMBL" id="QKWP01001223">
    <property type="protein sequence ID" value="RIB10669.1"/>
    <property type="molecule type" value="Genomic_DNA"/>
</dbReference>
<dbReference type="Pfam" id="PF09812">
    <property type="entry name" value="MRP-L28"/>
    <property type="match status" value="1"/>
</dbReference>
<evidence type="ECO:0000256" key="8">
    <source>
        <dbReference type="SAM" id="MobiDB-lite"/>
    </source>
</evidence>
<reference evidence="9 10" key="1">
    <citation type="submission" date="2018-06" db="EMBL/GenBank/DDBJ databases">
        <title>Comparative genomics reveals the genomic features of Rhizophagus irregularis, R. cerebriforme, R. diaphanum and Gigaspora rosea, and their symbiotic lifestyle signature.</title>
        <authorList>
            <person name="Morin E."/>
            <person name="San Clemente H."/>
            <person name="Chen E.C.H."/>
            <person name="De La Providencia I."/>
            <person name="Hainaut M."/>
            <person name="Kuo A."/>
            <person name="Kohler A."/>
            <person name="Murat C."/>
            <person name="Tang N."/>
            <person name="Roy S."/>
            <person name="Loubradou J."/>
            <person name="Henrissat B."/>
            <person name="Grigoriev I.V."/>
            <person name="Corradi N."/>
            <person name="Roux C."/>
            <person name="Martin F.M."/>
        </authorList>
    </citation>
    <scope>NUCLEOTIDE SEQUENCE [LARGE SCALE GENOMIC DNA]</scope>
    <source>
        <strain evidence="9 10">DAOM 194757</strain>
    </source>
</reference>
<keyword evidence="3" id="KW-0809">Transit peptide</keyword>
<keyword evidence="10" id="KW-1185">Reference proteome</keyword>
<sequence length="186" mass="21330">MTNHFSYRSALSTSIRGLLARTVKKSKPKSEIPGSQNANITDTRYQIIKRILYETPKPELPKMTEQDLEKHETIDRAWKLFLRNQQEERENELAAKYRMLNEANLELEKLGSRLFNSAQIGNKIMMFPRQMKIPTETPPLNGWNYDYKPPSSDPTKPLSSDPTKPLPSDPIKDSEPLPSDSNKVSS</sequence>
<dbReference type="STRING" id="44941.A0A397UPK4"/>
<dbReference type="GO" id="GO:0003735">
    <property type="term" value="F:structural constituent of ribosome"/>
    <property type="evidence" value="ECO:0007669"/>
    <property type="project" value="InterPro"/>
</dbReference>
<keyword evidence="4" id="KW-0689">Ribosomal protein</keyword>
<evidence type="ECO:0000313" key="9">
    <source>
        <dbReference type="EMBL" id="RIB10669.1"/>
    </source>
</evidence>
<dbReference type="AlphaFoldDB" id="A0A397UPK4"/>
<evidence type="ECO:0000256" key="4">
    <source>
        <dbReference type="ARBA" id="ARBA00022980"/>
    </source>
</evidence>
<dbReference type="GO" id="GO:1990904">
    <property type="term" value="C:ribonucleoprotein complex"/>
    <property type="evidence" value="ECO:0007669"/>
    <property type="project" value="UniProtKB-KW"/>
</dbReference>
<organism evidence="9 10">
    <name type="scientific">Gigaspora rosea</name>
    <dbReference type="NCBI Taxonomy" id="44941"/>
    <lineage>
        <taxon>Eukaryota</taxon>
        <taxon>Fungi</taxon>
        <taxon>Fungi incertae sedis</taxon>
        <taxon>Mucoromycota</taxon>
        <taxon>Glomeromycotina</taxon>
        <taxon>Glomeromycetes</taxon>
        <taxon>Diversisporales</taxon>
        <taxon>Gigasporaceae</taxon>
        <taxon>Gigaspora</taxon>
    </lineage>
</organism>
<name>A0A397UPK4_9GLOM</name>
<dbReference type="InterPro" id="IPR042831">
    <property type="entry name" value="Ribosomal_mL40_fung"/>
</dbReference>
<accession>A0A397UPK4</accession>
<comment type="similarity">
    <text evidence="2">Belongs to the mitochondrion-specific ribosomal protein mL40 family.</text>
</comment>
<gene>
    <name evidence="9" type="ORF">C2G38_2105528</name>
</gene>
<feature type="compositionally biased region" description="Polar residues" evidence="8">
    <location>
        <begin position="153"/>
        <end position="162"/>
    </location>
</feature>
<dbReference type="PANTHER" id="PTHR39150">
    <property type="entry name" value="54S RIBOSOMAL PROTEIN L28, MITOCHONDRIAL"/>
    <property type="match status" value="1"/>
</dbReference>
<evidence type="ECO:0000256" key="2">
    <source>
        <dbReference type="ARBA" id="ARBA00009360"/>
    </source>
</evidence>
<dbReference type="GO" id="GO:0005739">
    <property type="term" value="C:mitochondrion"/>
    <property type="evidence" value="ECO:0007669"/>
    <property type="project" value="UniProtKB-SubCell"/>
</dbReference>
<dbReference type="PANTHER" id="PTHR39150:SF1">
    <property type="entry name" value="LARGE RIBOSOMAL SUBUNIT PROTEIN ML40"/>
    <property type="match status" value="1"/>
</dbReference>
<protein>
    <recommendedName>
        <fullName evidence="7">Large ribosomal subunit protein mL40</fullName>
    </recommendedName>
</protein>
<evidence type="ECO:0000256" key="1">
    <source>
        <dbReference type="ARBA" id="ARBA00004173"/>
    </source>
</evidence>
<dbReference type="GO" id="GO:0032543">
    <property type="term" value="P:mitochondrial translation"/>
    <property type="evidence" value="ECO:0007669"/>
    <property type="project" value="InterPro"/>
</dbReference>
<dbReference type="GO" id="GO:0005840">
    <property type="term" value="C:ribosome"/>
    <property type="evidence" value="ECO:0007669"/>
    <property type="project" value="UniProtKB-KW"/>
</dbReference>
<keyword evidence="6" id="KW-0687">Ribonucleoprotein</keyword>
<dbReference type="Proteomes" id="UP000266673">
    <property type="component" value="Unassembled WGS sequence"/>
</dbReference>
<dbReference type="Gene3D" id="6.10.250.3440">
    <property type="match status" value="1"/>
</dbReference>
<evidence type="ECO:0000256" key="3">
    <source>
        <dbReference type="ARBA" id="ARBA00022946"/>
    </source>
</evidence>